<evidence type="ECO:0000256" key="5">
    <source>
        <dbReference type="HAMAP-Rule" id="MF_02033"/>
    </source>
</evidence>
<dbReference type="NCBIfam" id="TIGR01174">
    <property type="entry name" value="ftsA"/>
    <property type="match status" value="1"/>
</dbReference>
<gene>
    <name evidence="5" type="primary">ftsA</name>
    <name evidence="8" type="ORF">A3B36_02330</name>
</gene>
<evidence type="ECO:0000256" key="1">
    <source>
        <dbReference type="ARBA" id="ARBA00022475"/>
    </source>
</evidence>
<name>A0A1F7V1K7_9BACT</name>
<dbReference type="InterPro" id="IPR003494">
    <property type="entry name" value="SHS2_FtsA"/>
</dbReference>
<proteinExistence type="inferred from homology"/>
<organism evidence="8 9">
    <name type="scientific">Candidatus Uhrbacteria bacterium RIFCSPLOWO2_01_FULL_55_36</name>
    <dbReference type="NCBI Taxonomy" id="1802404"/>
    <lineage>
        <taxon>Bacteria</taxon>
        <taxon>Candidatus Uhriibacteriota</taxon>
    </lineage>
</organism>
<dbReference type="Gene3D" id="3.30.1490.110">
    <property type="match status" value="1"/>
</dbReference>
<evidence type="ECO:0000313" key="8">
    <source>
        <dbReference type="EMBL" id="OGL84396.1"/>
    </source>
</evidence>
<dbReference type="SMART" id="SM00842">
    <property type="entry name" value="FtsA"/>
    <property type="match status" value="1"/>
</dbReference>
<dbReference type="Pfam" id="PF14450">
    <property type="entry name" value="FtsA"/>
    <property type="match status" value="1"/>
</dbReference>
<dbReference type="CDD" id="cd24048">
    <property type="entry name" value="ASKHA_NBD_FtsA"/>
    <property type="match status" value="1"/>
</dbReference>
<sequence>MARRRDTICGIDIGSSAIRGVVSAAGEGGAGCAIIGVAEVSAAGVTKGSVTSIDDAVSSLSLCLEQLERMAGVPVESAYIGITTPSIASIPSRGVIAVSRADGEIREEDVERVIEAAQAVATPPNSEILHVIPRTFSVDQQTGIKDPVGMTGVRLEVEAKIVQGLSGQIRNLTKAVFRTGIDIDDVVFSVLAAGEAALTPRQKELGVAVVDIGSSLTSLAVFEEGDLLATSIIPLGGSHVTSDIAIGLRTSLDVAEKLKREYGRGIAAHAGKRDEVNLGDYSATEHEQVSVKHICEIIEARLEEIFEFVDRELVKCGRSGMLPAGIVLTGGGAKLPDLIEVAKKVCRLPASLGLSVNVTSAIDKAQDPTFTTACGLALWGHALARGKGGSAKFAPAALKELPRQAMRWLRSLLP</sequence>
<dbReference type="PANTHER" id="PTHR32432">
    <property type="entry name" value="CELL DIVISION PROTEIN FTSA-RELATED"/>
    <property type="match status" value="1"/>
</dbReference>
<protein>
    <recommendedName>
        <fullName evidence="5 6">Cell division protein FtsA</fullName>
    </recommendedName>
</protein>
<comment type="function">
    <text evidence="5 6">Cell division protein that is involved in the assembly of the Z ring. May serve as a membrane anchor for the Z ring.</text>
</comment>
<evidence type="ECO:0000256" key="3">
    <source>
        <dbReference type="ARBA" id="ARBA00023136"/>
    </source>
</evidence>
<evidence type="ECO:0000313" key="9">
    <source>
        <dbReference type="Proteomes" id="UP000177704"/>
    </source>
</evidence>
<reference evidence="8 9" key="1">
    <citation type="journal article" date="2016" name="Nat. Commun.">
        <title>Thousands of microbial genomes shed light on interconnected biogeochemical processes in an aquifer system.</title>
        <authorList>
            <person name="Anantharaman K."/>
            <person name="Brown C.T."/>
            <person name="Hug L.A."/>
            <person name="Sharon I."/>
            <person name="Castelle C.J."/>
            <person name="Probst A.J."/>
            <person name="Thomas B.C."/>
            <person name="Singh A."/>
            <person name="Wilkins M.J."/>
            <person name="Karaoz U."/>
            <person name="Brodie E.L."/>
            <person name="Williams K.H."/>
            <person name="Hubbard S.S."/>
            <person name="Banfield J.F."/>
        </authorList>
    </citation>
    <scope>NUCLEOTIDE SEQUENCE [LARGE SCALE GENOMIC DNA]</scope>
</reference>
<keyword evidence="1 5" id="KW-1003">Cell membrane</keyword>
<dbReference type="Pfam" id="PF02491">
    <property type="entry name" value="SHS2_FTSA"/>
    <property type="match status" value="1"/>
</dbReference>
<evidence type="ECO:0000256" key="4">
    <source>
        <dbReference type="ARBA" id="ARBA00023306"/>
    </source>
</evidence>
<dbReference type="HAMAP" id="MF_02033">
    <property type="entry name" value="FtsA"/>
    <property type="match status" value="1"/>
</dbReference>
<dbReference type="InterPro" id="IPR043129">
    <property type="entry name" value="ATPase_NBD"/>
</dbReference>
<evidence type="ECO:0000256" key="6">
    <source>
        <dbReference type="PIRNR" id="PIRNR003101"/>
    </source>
</evidence>
<comment type="subcellular location">
    <subcellularLocation>
        <location evidence="5">Cell membrane</location>
        <topology evidence="5">Peripheral membrane protein</topology>
        <orientation evidence="5">Cytoplasmic side</orientation>
    </subcellularLocation>
    <text evidence="5">Localizes to the Z ring in an FtsZ-dependent manner. Targeted to the membrane through a conserved C-terminal amphipathic helix.</text>
</comment>
<dbReference type="Gene3D" id="3.30.420.40">
    <property type="match status" value="1"/>
</dbReference>
<dbReference type="InterPro" id="IPR050696">
    <property type="entry name" value="FtsA/MreB"/>
</dbReference>
<dbReference type="Proteomes" id="UP000177704">
    <property type="component" value="Unassembled WGS sequence"/>
</dbReference>
<feature type="domain" description="SHS2" evidence="7">
    <location>
        <begin position="8"/>
        <end position="197"/>
    </location>
</feature>
<dbReference type="InterPro" id="IPR020823">
    <property type="entry name" value="Cell_div_FtsA"/>
</dbReference>
<dbReference type="GO" id="GO:0009898">
    <property type="term" value="C:cytoplasmic side of plasma membrane"/>
    <property type="evidence" value="ECO:0007669"/>
    <property type="project" value="UniProtKB-UniRule"/>
</dbReference>
<accession>A0A1F7V1K7</accession>
<evidence type="ECO:0000259" key="7">
    <source>
        <dbReference type="SMART" id="SM00842"/>
    </source>
</evidence>
<dbReference type="EMBL" id="MGEM01000027">
    <property type="protein sequence ID" value="OGL84396.1"/>
    <property type="molecule type" value="Genomic_DNA"/>
</dbReference>
<comment type="caution">
    <text evidence="8">The sequence shown here is derived from an EMBL/GenBank/DDBJ whole genome shotgun (WGS) entry which is preliminary data.</text>
</comment>
<evidence type="ECO:0000256" key="2">
    <source>
        <dbReference type="ARBA" id="ARBA00022618"/>
    </source>
</evidence>
<keyword evidence="2 5" id="KW-0132">Cell division</keyword>
<keyword evidence="3 5" id="KW-0472">Membrane</keyword>
<comment type="similarity">
    <text evidence="5 6">Belongs to the FtsA/MreB family.</text>
</comment>
<dbReference type="GO" id="GO:0032153">
    <property type="term" value="C:cell division site"/>
    <property type="evidence" value="ECO:0007669"/>
    <property type="project" value="UniProtKB-UniRule"/>
</dbReference>
<dbReference type="PIRSF" id="PIRSF003101">
    <property type="entry name" value="FtsA"/>
    <property type="match status" value="1"/>
</dbReference>
<keyword evidence="4 5" id="KW-0131">Cell cycle</keyword>
<dbReference type="PANTHER" id="PTHR32432:SF4">
    <property type="entry name" value="CELL DIVISION PROTEIN FTSA"/>
    <property type="match status" value="1"/>
</dbReference>
<dbReference type="AlphaFoldDB" id="A0A1F7V1K7"/>
<dbReference type="GO" id="GO:0043093">
    <property type="term" value="P:FtsZ-dependent cytokinesis"/>
    <property type="evidence" value="ECO:0007669"/>
    <property type="project" value="UniProtKB-UniRule"/>
</dbReference>
<comment type="subunit">
    <text evidence="5">Self-interacts. Interacts with FtsZ.</text>
</comment>
<dbReference type="SUPFAM" id="SSF53067">
    <property type="entry name" value="Actin-like ATPase domain"/>
    <property type="match status" value="2"/>
</dbReference>